<reference evidence="1 2" key="1">
    <citation type="submission" date="2008-10" db="EMBL/GenBank/DDBJ databases">
        <title>Draft genome sequence of Parabacteroides johnsonii (DSM 18315).</title>
        <authorList>
            <person name="Sudarsanam P."/>
            <person name="Ley R."/>
            <person name="Guruge J."/>
            <person name="Turnbaugh P.J."/>
            <person name="Mahowald M."/>
            <person name="Liep D."/>
            <person name="Gordon J."/>
        </authorList>
    </citation>
    <scope>NUCLEOTIDE SEQUENCE [LARGE SCALE GENOMIC DNA]</scope>
    <source>
        <strain evidence="1 2">DSM 18315</strain>
    </source>
</reference>
<name>B7B5B5_9BACT</name>
<dbReference type="Proteomes" id="UP000005510">
    <property type="component" value="Unassembled WGS sequence"/>
</dbReference>
<comment type="caution">
    <text evidence="1">The sequence shown here is derived from an EMBL/GenBank/DDBJ whole genome shotgun (WGS) entry which is preliminary data.</text>
</comment>
<accession>B7B5B5</accession>
<organism evidence="1 2">
    <name type="scientific">Parabacteroides johnsonii DSM 18315</name>
    <dbReference type="NCBI Taxonomy" id="537006"/>
    <lineage>
        <taxon>Bacteria</taxon>
        <taxon>Pseudomonadati</taxon>
        <taxon>Bacteroidota</taxon>
        <taxon>Bacteroidia</taxon>
        <taxon>Bacteroidales</taxon>
        <taxon>Tannerellaceae</taxon>
        <taxon>Parabacteroides</taxon>
    </lineage>
</organism>
<dbReference type="HOGENOM" id="CLU_3314044_0_0_10"/>
<gene>
    <name evidence="1" type="ORF">PRABACTJOHN_00179</name>
</gene>
<reference evidence="1 2" key="2">
    <citation type="submission" date="2008-10" db="EMBL/GenBank/DDBJ databases">
        <authorList>
            <person name="Fulton L."/>
            <person name="Clifton S."/>
            <person name="Fulton B."/>
            <person name="Xu J."/>
            <person name="Minx P."/>
            <person name="Pepin K.H."/>
            <person name="Johnson M."/>
            <person name="Bhonagiri V."/>
            <person name="Nash W.E."/>
            <person name="Mardis E.R."/>
            <person name="Wilson R.K."/>
        </authorList>
    </citation>
    <scope>NUCLEOTIDE SEQUENCE [LARGE SCALE GENOMIC DNA]</scope>
    <source>
        <strain evidence="1 2">DSM 18315</strain>
    </source>
</reference>
<proteinExistence type="predicted"/>
<evidence type="ECO:0000313" key="1">
    <source>
        <dbReference type="EMBL" id="EEC98366.1"/>
    </source>
</evidence>
<protein>
    <submittedName>
        <fullName evidence="1">Uncharacterized protein</fullName>
    </submittedName>
</protein>
<evidence type="ECO:0000313" key="2">
    <source>
        <dbReference type="Proteomes" id="UP000005510"/>
    </source>
</evidence>
<dbReference type="EMBL" id="ABYH01000025">
    <property type="protein sequence ID" value="EEC98366.1"/>
    <property type="molecule type" value="Genomic_DNA"/>
</dbReference>
<dbReference type="AlphaFoldDB" id="B7B5B5"/>
<sequence length="39" mass="4510">MFFHDIINLRQKRLPVDDDPKVGGSYHTGNHIKSMLSEL</sequence>